<keyword evidence="1" id="KW-0812">Transmembrane</keyword>
<dbReference type="Proteomes" id="UP000664398">
    <property type="component" value="Unassembled WGS sequence"/>
</dbReference>
<keyword evidence="1" id="KW-0472">Membrane</keyword>
<proteinExistence type="predicted"/>
<dbReference type="EMBL" id="JAGDYL010000019">
    <property type="protein sequence ID" value="MBO1805815.1"/>
    <property type="molecule type" value="Genomic_DNA"/>
</dbReference>
<organism evidence="2 3">
    <name type="scientific">Leucobacter ruminantium</name>
    <dbReference type="NCBI Taxonomy" id="1289170"/>
    <lineage>
        <taxon>Bacteria</taxon>
        <taxon>Bacillati</taxon>
        <taxon>Actinomycetota</taxon>
        <taxon>Actinomycetes</taxon>
        <taxon>Micrococcales</taxon>
        <taxon>Microbacteriaceae</taxon>
        <taxon>Leucobacter</taxon>
    </lineage>
</organism>
<sequence>MAGMSQESSTPSILERILAYATVTIIGAALLSFFATLIIGMIDREMLASGMWPVVYGLSLFGLPLGFALLIVLLVVSQRRRRAEFKRNAAER</sequence>
<keyword evidence="1" id="KW-1133">Transmembrane helix</keyword>
<gene>
    <name evidence="2" type="ORF">J4H91_10890</name>
</gene>
<protein>
    <recommendedName>
        <fullName evidence="4">Multidrug ABC transporter ATPase</fullName>
    </recommendedName>
</protein>
<reference evidence="2" key="1">
    <citation type="submission" date="2021-03" db="EMBL/GenBank/DDBJ databases">
        <title>Leucobacter chromiisoli sp. nov., isolated from chromium-containing soil of chemical plant.</title>
        <authorList>
            <person name="Xu Z."/>
        </authorList>
    </citation>
    <scope>NUCLEOTIDE SEQUENCE</scope>
    <source>
        <strain evidence="2">A2</strain>
    </source>
</reference>
<feature type="transmembrane region" description="Helical" evidence="1">
    <location>
        <begin position="54"/>
        <end position="76"/>
    </location>
</feature>
<accession>A0A939M2I7</accession>
<evidence type="ECO:0000313" key="2">
    <source>
        <dbReference type="EMBL" id="MBO1805815.1"/>
    </source>
</evidence>
<dbReference type="AlphaFoldDB" id="A0A939M2I7"/>
<evidence type="ECO:0008006" key="4">
    <source>
        <dbReference type="Google" id="ProtNLM"/>
    </source>
</evidence>
<evidence type="ECO:0000313" key="3">
    <source>
        <dbReference type="Proteomes" id="UP000664398"/>
    </source>
</evidence>
<name>A0A939M2I7_9MICO</name>
<comment type="caution">
    <text evidence="2">The sequence shown here is derived from an EMBL/GenBank/DDBJ whole genome shotgun (WGS) entry which is preliminary data.</text>
</comment>
<evidence type="ECO:0000256" key="1">
    <source>
        <dbReference type="SAM" id="Phobius"/>
    </source>
</evidence>
<feature type="transmembrane region" description="Helical" evidence="1">
    <location>
        <begin position="17"/>
        <end position="42"/>
    </location>
</feature>
<keyword evidence="3" id="KW-1185">Reference proteome</keyword>